<keyword evidence="3" id="KW-1185">Reference proteome</keyword>
<dbReference type="RefSeq" id="WP_114696482.1">
    <property type="nucleotide sequence ID" value="NZ_QQOH01000004.1"/>
</dbReference>
<dbReference type="AlphaFoldDB" id="A0A369WB35"/>
<sequence>MRRLAGLRSNQGFTLVELVVVIVVMAVLGVGVSQFIVNTSDSYVSTALRDRQGSAARAVVERISRELRNALPNSVRVSADQQCLEFVPVLGGSIYTRIPLTSASSSFSSIPFSSGAAPSIGRVAVYPISTAEVYTLATTSAAMSSISPQVSSSQSALEDSVEIDVQLSRAHRFPLESPSRRWFMVDDPVSFCFSGTQLFRYSDYDYLVSQPSPGGFGSGNEQTPKRALLANGASGSFVVIPATLQRNALVQMNLDLRERGEGVSIIHEVQLRNAP</sequence>
<gene>
    <name evidence="2" type="ORF">DV711_14720</name>
</gene>
<protein>
    <submittedName>
        <fullName evidence="2">Prepilin-type N-terminal cleavage/methylation domain-containing protein</fullName>
    </submittedName>
</protein>
<proteinExistence type="predicted"/>
<keyword evidence="1" id="KW-1133">Transmembrane helix</keyword>
<dbReference type="InterPro" id="IPR012902">
    <property type="entry name" value="N_methyl_site"/>
</dbReference>
<dbReference type="Proteomes" id="UP000253769">
    <property type="component" value="Unassembled WGS sequence"/>
</dbReference>
<keyword evidence="1" id="KW-0472">Membrane</keyword>
<organism evidence="2 3">
    <name type="scientific">Motiliproteus coralliicola</name>
    <dbReference type="NCBI Taxonomy" id="2283196"/>
    <lineage>
        <taxon>Bacteria</taxon>
        <taxon>Pseudomonadati</taxon>
        <taxon>Pseudomonadota</taxon>
        <taxon>Gammaproteobacteria</taxon>
        <taxon>Oceanospirillales</taxon>
        <taxon>Oceanospirillaceae</taxon>
        <taxon>Motiliproteus</taxon>
    </lineage>
</organism>
<name>A0A369WB35_9GAMM</name>
<dbReference type="Pfam" id="PF07963">
    <property type="entry name" value="N_methyl"/>
    <property type="match status" value="1"/>
</dbReference>
<keyword evidence="1" id="KW-0812">Transmembrane</keyword>
<dbReference type="InterPro" id="IPR045584">
    <property type="entry name" value="Pilin-like"/>
</dbReference>
<dbReference type="EMBL" id="QQOH01000004">
    <property type="protein sequence ID" value="RDE18867.1"/>
    <property type="molecule type" value="Genomic_DNA"/>
</dbReference>
<dbReference type="SUPFAM" id="SSF54523">
    <property type="entry name" value="Pili subunits"/>
    <property type="match status" value="1"/>
</dbReference>
<dbReference type="PROSITE" id="PS00409">
    <property type="entry name" value="PROKAR_NTER_METHYL"/>
    <property type="match status" value="1"/>
</dbReference>
<accession>A0A369WB35</accession>
<evidence type="ECO:0000256" key="1">
    <source>
        <dbReference type="SAM" id="Phobius"/>
    </source>
</evidence>
<dbReference type="OrthoDB" id="9788802at2"/>
<dbReference type="Gene3D" id="3.30.700.10">
    <property type="entry name" value="Glycoprotein, Type 4 Pilin"/>
    <property type="match status" value="1"/>
</dbReference>
<evidence type="ECO:0000313" key="3">
    <source>
        <dbReference type="Proteomes" id="UP000253769"/>
    </source>
</evidence>
<comment type="caution">
    <text evidence="2">The sequence shown here is derived from an EMBL/GenBank/DDBJ whole genome shotgun (WGS) entry which is preliminary data.</text>
</comment>
<feature type="transmembrane region" description="Helical" evidence="1">
    <location>
        <begin position="12"/>
        <end position="37"/>
    </location>
</feature>
<evidence type="ECO:0000313" key="2">
    <source>
        <dbReference type="EMBL" id="RDE18867.1"/>
    </source>
</evidence>
<reference evidence="2 3" key="1">
    <citation type="submission" date="2018-07" db="EMBL/GenBank/DDBJ databases">
        <title>Motiliproteus coralliicola sp. nov., a bacterium isolated from Coral.</title>
        <authorList>
            <person name="Wang G."/>
        </authorList>
    </citation>
    <scope>NUCLEOTIDE SEQUENCE [LARGE SCALE GENOMIC DNA]</scope>
    <source>
        <strain evidence="2 3">C34</strain>
    </source>
</reference>
<dbReference type="NCBIfam" id="TIGR02532">
    <property type="entry name" value="IV_pilin_GFxxxE"/>
    <property type="match status" value="1"/>
</dbReference>